<keyword evidence="1" id="KW-0808">Transferase</keyword>
<reference evidence="1 2" key="1">
    <citation type="journal article" date="2007" name="Proc. Natl. Acad. Sci. U.S.A.">
        <title>The genome of Syntrophus aciditrophicus: life at the thermodynamic limit of microbial growth.</title>
        <authorList>
            <person name="McInerney M.J."/>
            <person name="Rohlin L."/>
            <person name="Mouttaki H."/>
            <person name="Kim U."/>
            <person name="Krupp R.S."/>
            <person name="Rios-Hernandez L."/>
            <person name="Sieber J."/>
            <person name="Struchtemeyer C.G."/>
            <person name="Bhattacharyya A."/>
            <person name="Campbell J.W."/>
            <person name="Gunsalus R.P."/>
        </authorList>
    </citation>
    <scope>NUCLEOTIDE SEQUENCE [LARGE SCALE GENOMIC DNA]</scope>
    <source>
        <strain evidence="1 2">SB</strain>
    </source>
</reference>
<dbReference type="PANTHER" id="PTHR42655:SF1">
    <property type="entry name" value="GLYCOGEN PHOSPHORYLASE"/>
    <property type="match status" value="1"/>
</dbReference>
<dbReference type="KEGG" id="sat:SYN_02600"/>
<keyword evidence="2" id="KW-1185">Reference proteome</keyword>
<dbReference type="InterPro" id="IPR052182">
    <property type="entry name" value="Glycogen/Maltodextrin_Phosph"/>
</dbReference>
<sequence>MEATAANTVFTTHTPVPAGHDLFEQEMIWGYFRDCFNDLGVQRDDFMRLGGASYGRDFNMTKLALSGTRHHNGVSRIHGRVSSIILSDMWPQVRPCESPMDFITNGVHVSTFLAKEWQDPFEMGLMMWL</sequence>
<keyword evidence="1" id="KW-0328">Glycosyltransferase</keyword>
<dbReference type="SUPFAM" id="SSF53756">
    <property type="entry name" value="UDP-Glycosyltransferase/glycogen phosphorylase"/>
    <property type="match status" value="1"/>
</dbReference>
<dbReference type="InParanoid" id="Q2LPW7"/>
<dbReference type="EMBL" id="CP000252">
    <property type="protein sequence ID" value="ABC76324.1"/>
    <property type="molecule type" value="Genomic_DNA"/>
</dbReference>
<dbReference type="eggNOG" id="COG0058">
    <property type="taxonomic scope" value="Bacteria"/>
</dbReference>
<evidence type="ECO:0000313" key="2">
    <source>
        <dbReference type="Proteomes" id="UP000001933"/>
    </source>
</evidence>
<dbReference type="Gene3D" id="3.40.50.2000">
    <property type="entry name" value="Glycogen Phosphorylase B"/>
    <property type="match status" value="1"/>
</dbReference>
<dbReference type="PANTHER" id="PTHR42655">
    <property type="entry name" value="GLYCOGEN PHOSPHORYLASE"/>
    <property type="match status" value="1"/>
</dbReference>
<dbReference type="EC" id="2.4.1.1" evidence="1"/>
<dbReference type="HOGENOM" id="CLU_1947744_0_0_7"/>
<proteinExistence type="predicted"/>
<gene>
    <name evidence="1" type="ORF">SYN_02600</name>
</gene>
<dbReference type="GO" id="GO:0004645">
    <property type="term" value="F:1,4-alpha-oligoglucan phosphorylase activity"/>
    <property type="evidence" value="ECO:0007669"/>
    <property type="project" value="UniProtKB-EC"/>
</dbReference>
<name>Q2LPW7_SYNAS</name>
<dbReference type="Proteomes" id="UP000001933">
    <property type="component" value="Chromosome"/>
</dbReference>
<accession>Q2LPW7</accession>
<evidence type="ECO:0000313" key="1">
    <source>
        <dbReference type="EMBL" id="ABC76324.1"/>
    </source>
</evidence>
<protein>
    <submittedName>
        <fullName evidence="1">Glycogen phosphorylase</fullName>
        <ecNumber evidence="1">2.4.1.1</ecNumber>
    </submittedName>
</protein>
<organism evidence="1 2">
    <name type="scientific">Syntrophus aciditrophicus (strain SB)</name>
    <dbReference type="NCBI Taxonomy" id="56780"/>
    <lineage>
        <taxon>Bacteria</taxon>
        <taxon>Pseudomonadati</taxon>
        <taxon>Thermodesulfobacteriota</taxon>
        <taxon>Syntrophia</taxon>
        <taxon>Syntrophales</taxon>
        <taxon>Syntrophaceae</taxon>
        <taxon>Syntrophus</taxon>
    </lineage>
</organism>
<dbReference type="STRING" id="56780.SYN_02600"/>
<dbReference type="CAZy" id="GT35">
    <property type="family name" value="Glycosyltransferase Family 35"/>
</dbReference>
<dbReference type="AlphaFoldDB" id="Q2LPW7"/>